<protein>
    <submittedName>
        <fullName evidence="2">10432_t:CDS:1</fullName>
    </submittedName>
</protein>
<evidence type="ECO:0000313" key="2">
    <source>
        <dbReference type="EMBL" id="CAG8629737.1"/>
    </source>
</evidence>
<evidence type="ECO:0000313" key="3">
    <source>
        <dbReference type="Proteomes" id="UP000789739"/>
    </source>
</evidence>
<dbReference type="Proteomes" id="UP000789739">
    <property type="component" value="Unassembled WGS sequence"/>
</dbReference>
<sequence length="101" mass="11537">MELVGSPLEVERTNHEKWLTIVDKLSLIHSFGILHENQQKSDFAKEMKQLKALLELLPNASKTIGNIKSYHKEQPHSNLYQKQIAKGSRKQKLGSRESSLS</sequence>
<dbReference type="OrthoDB" id="10020333at2759"/>
<gene>
    <name evidence="2" type="ORF">PBRASI_LOCUS9182</name>
</gene>
<name>A0A9N9DBL5_9GLOM</name>
<dbReference type="EMBL" id="CAJVPI010001883">
    <property type="protein sequence ID" value="CAG8629737.1"/>
    <property type="molecule type" value="Genomic_DNA"/>
</dbReference>
<organism evidence="2 3">
    <name type="scientific">Paraglomus brasilianum</name>
    <dbReference type="NCBI Taxonomy" id="144538"/>
    <lineage>
        <taxon>Eukaryota</taxon>
        <taxon>Fungi</taxon>
        <taxon>Fungi incertae sedis</taxon>
        <taxon>Mucoromycota</taxon>
        <taxon>Glomeromycotina</taxon>
        <taxon>Glomeromycetes</taxon>
        <taxon>Paraglomerales</taxon>
        <taxon>Paraglomeraceae</taxon>
        <taxon>Paraglomus</taxon>
    </lineage>
</organism>
<comment type="caution">
    <text evidence="2">The sequence shown here is derived from an EMBL/GenBank/DDBJ whole genome shotgun (WGS) entry which is preliminary data.</text>
</comment>
<proteinExistence type="predicted"/>
<evidence type="ECO:0000256" key="1">
    <source>
        <dbReference type="SAM" id="MobiDB-lite"/>
    </source>
</evidence>
<keyword evidence="3" id="KW-1185">Reference proteome</keyword>
<feature type="region of interest" description="Disordered" evidence="1">
    <location>
        <begin position="72"/>
        <end position="101"/>
    </location>
</feature>
<reference evidence="2" key="1">
    <citation type="submission" date="2021-06" db="EMBL/GenBank/DDBJ databases">
        <authorList>
            <person name="Kallberg Y."/>
            <person name="Tangrot J."/>
            <person name="Rosling A."/>
        </authorList>
    </citation>
    <scope>NUCLEOTIDE SEQUENCE</scope>
    <source>
        <strain evidence="2">BR232B</strain>
    </source>
</reference>
<dbReference type="AlphaFoldDB" id="A0A9N9DBL5"/>
<accession>A0A9N9DBL5</accession>